<evidence type="ECO:0000313" key="4">
    <source>
        <dbReference type="EMBL" id="MDT0498582.1"/>
    </source>
</evidence>
<name>A0ABU2WNB4_9GAMM</name>
<evidence type="ECO:0000259" key="3">
    <source>
        <dbReference type="Pfam" id="PF23536"/>
    </source>
</evidence>
<evidence type="ECO:0000256" key="1">
    <source>
        <dbReference type="SAM" id="SignalP"/>
    </source>
</evidence>
<evidence type="ECO:0000313" key="5">
    <source>
        <dbReference type="Proteomes" id="UP001254608"/>
    </source>
</evidence>
<dbReference type="InterPro" id="IPR010563">
    <property type="entry name" value="TraK_N"/>
</dbReference>
<reference evidence="4 5" key="1">
    <citation type="submission" date="2023-09" db="EMBL/GenBank/DDBJ databases">
        <authorList>
            <person name="Rey-Velasco X."/>
        </authorList>
    </citation>
    <scope>NUCLEOTIDE SEQUENCE [LARGE SCALE GENOMIC DNA]</scope>
    <source>
        <strain evidence="4 5">W345</strain>
    </source>
</reference>
<dbReference type="RefSeq" id="WP_311365992.1">
    <property type="nucleotide sequence ID" value="NZ_JAVRIC010000023.1"/>
</dbReference>
<sequence>MNAILSRTGLARPALTLMLTLALMLATPCGRAADVAVGDGGAVEVTVSAQELTRLTMSDGRHIAKVWAVEGAMQAQPDAEAGEIYIRPLGKAPGQVFSFFVRDEFGATYTLAARVADVPSQTIHLKPTPRPAPVATPSGTLADDHLQRIKTLIRGMASSPRAIPPEYAAEHLDQKLRGWDGTQLRLVERWNGASLRGEVWTLRNTSKAELHLDESRFSHIYDDLCAVAIGTPTVPPGGSTEVYLARGR</sequence>
<dbReference type="Proteomes" id="UP001254608">
    <property type="component" value="Unassembled WGS sequence"/>
</dbReference>
<proteinExistence type="predicted"/>
<feature type="chain" id="PRO_5045371490" evidence="1">
    <location>
        <begin position="33"/>
        <end position="248"/>
    </location>
</feature>
<evidence type="ECO:0000259" key="2">
    <source>
        <dbReference type="Pfam" id="PF06586"/>
    </source>
</evidence>
<feature type="signal peptide" evidence="1">
    <location>
        <begin position="1"/>
        <end position="32"/>
    </location>
</feature>
<keyword evidence="5" id="KW-1185">Reference proteome</keyword>
<gene>
    <name evidence="4" type="ORF">RM530_14620</name>
</gene>
<feature type="domain" description="TraK N-terminal" evidence="2">
    <location>
        <begin position="37"/>
        <end position="128"/>
    </location>
</feature>
<dbReference type="InterPro" id="IPR055397">
    <property type="entry name" value="TraK_C"/>
</dbReference>
<protein>
    <submittedName>
        <fullName evidence="4">Type-F conjugative transfer system secretin TraK</fullName>
    </submittedName>
</protein>
<comment type="caution">
    <text evidence="4">The sequence shown here is derived from an EMBL/GenBank/DDBJ whole genome shotgun (WGS) entry which is preliminary data.</text>
</comment>
<feature type="domain" description="TraK C-terminal" evidence="3">
    <location>
        <begin position="148"/>
        <end position="245"/>
    </location>
</feature>
<accession>A0ABU2WNB4</accession>
<organism evidence="4 5">
    <name type="scientific">Banduia mediterranea</name>
    <dbReference type="NCBI Taxonomy" id="3075609"/>
    <lineage>
        <taxon>Bacteria</taxon>
        <taxon>Pseudomonadati</taxon>
        <taxon>Pseudomonadota</taxon>
        <taxon>Gammaproteobacteria</taxon>
        <taxon>Nevskiales</taxon>
        <taxon>Algiphilaceae</taxon>
        <taxon>Banduia</taxon>
    </lineage>
</organism>
<dbReference type="EMBL" id="JAVRIC010000023">
    <property type="protein sequence ID" value="MDT0498582.1"/>
    <property type="molecule type" value="Genomic_DNA"/>
</dbReference>
<dbReference type="Pfam" id="PF06586">
    <property type="entry name" value="TraK_N"/>
    <property type="match status" value="1"/>
</dbReference>
<dbReference type="Pfam" id="PF23536">
    <property type="entry name" value="TraK_C"/>
    <property type="match status" value="1"/>
</dbReference>
<keyword evidence="1" id="KW-0732">Signal</keyword>